<dbReference type="PANTHER" id="PTHR43019:SF23">
    <property type="entry name" value="PROTEASE DO-LIKE 5, CHLOROPLASTIC"/>
    <property type="match status" value="1"/>
</dbReference>
<protein>
    <recommendedName>
        <fullName evidence="3">Serine protease</fullName>
    </recommendedName>
</protein>
<gene>
    <name evidence="2" type="ORF">METZ01_LOCUS176424</name>
</gene>
<dbReference type="Gene3D" id="2.40.10.120">
    <property type="match status" value="1"/>
</dbReference>
<dbReference type="Pfam" id="PF13365">
    <property type="entry name" value="Trypsin_2"/>
    <property type="match status" value="1"/>
</dbReference>
<evidence type="ECO:0000313" key="2">
    <source>
        <dbReference type="EMBL" id="SVB23570.1"/>
    </source>
</evidence>
<accession>A0A382CC21</accession>
<name>A0A382CC21_9ZZZZ</name>
<dbReference type="PANTHER" id="PTHR43019">
    <property type="entry name" value="SERINE ENDOPROTEASE DEGS"/>
    <property type="match status" value="1"/>
</dbReference>
<sequence length="293" mass="33146">MKNKELHEKILYPVTRVRCGKGGGSGVLVYSKPDPKTNKYINVVLTCQHVIADAIKLEDRWDTVLKREVKKDIMEEVAVEIFQYDDSTVVSSNSTQAKIIAYDAHHDLAAVQLNNNHKMDFTASILPKDEIDDLRLFDPTWTSGCSLLHDPFANPGTLTYLRELIEQKSYIMTNASSVFGNSGGGLFHGDKGHLLGLTSRITSMQLGFGIDVMTWMGFSTHPERMYEFFDHQELQFLYDDNDTFEAGKRRREAKRKNAIKSFLMSGQDLGEPKKEEPEEEDIAPPFGAEHDPL</sequence>
<feature type="region of interest" description="Disordered" evidence="1">
    <location>
        <begin position="262"/>
        <end position="293"/>
    </location>
</feature>
<reference evidence="2" key="1">
    <citation type="submission" date="2018-05" db="EMBL/GenBank/DDBJ databases">
        <authorList>
            <person name="Lanie J.A."/>
            <person name="Ng W.-L."/>
            <person name="Kazmierczak K.M."/>
            <person name="Andrzejewski T.M."/>
            <person name="Davidsen T.M."/>
            <person name="Wayne K.J."/>
            <person name="Tettelin H."/>
            <person name="Glass J.I."/>
            <person name="Rusch D."/>
            <person name="Podicherti R."/>
            <person name="Tsui H.-C.T."/>
            <person name="Winkler M.E."/>
        </authorList>
    </citation>
    <scope>NUCLEOTIDE SEQUENCE</scope>
</reference>
<organism evidence="2">
    <name type="scientific">marine metagenome</name>
    <dbReference type="NCBI Taxonomy" id="408172"/>
    <lineage>
        <taxon>unclassified sequences</taxon>
        <taxon>metagenomes</taxon>
        <taxon>ecological metagenomes</taxon>
    </lineage>
</organism>
<proteinExistence type="predicted"/>
<dbReference type="SUPFAM" id="SSF50494">
    <property type="entry name" value="Trypsin-like serine proteases"/>
    <property type="match status" value="1"/>
</dbReference>
<evidence type="ECO:0008006" key="3">
    <source>
        <dbReference type="Google" id="ProtNLM"/>
    </source>
</evidence>
<dbReference type="AlphaFoldDB" id="A0A382CC21"/>
<dbReference type="InterPro" id="IPR009003">
    <property type="entry name" value="Peptidase_S1_PA"/>
</dbReference>
<dbReference type="EMBL" id="UINC01033775">
    <property type="protein sequence ID" value="SVB23570.1"/>
    <property type="molecule type" value="Genomic_DNA"/>
</dbReference>
<evidence type="ECO:0000256" key="1">
    <source>
        <dbReference type="SAM" id="MobiDB-lite"/>
    </source>
</evidence>